<dbReference type="PANTHER" id="PTHR23235">
    <property type="entry name" value="KRUEPPEL-LIKE TRANSCRIPTION FACTOR"/>
    <property type="match status" value="1"/>
</dbReference>
<dbReference type="PROSITE" id="PS50157">
    <property type="entry name" value="ZINC_FINGER_C2H2_2"/>
    <property type="match status" value="7"/>
</dbReference>
<evidence type="ECO:0000256" key="4">
    <source>
        <dbReference type="ARBA" id="ARBA00022833"/>
    </source>
</evidence>
<dbReference type="Pfam" id="PF00096">
    <property type="entry name" value="zf-C2H2"/>
    <property type="match status" value="7"/>
</dbReference>
<dbReference type="GO" id="GO:0000978">
    <property type="term" value="F:RNA polymerase II cis-regulatory region sequence-specific DNA binding"/>
    <property type="evidence" value="ECO:0007669"/>
    <property type="project" value="TreeGrafter"/>
</dbReference>
<dbReference type="PANTHER" id="PTHR23235:SF120">
    <property type="entry name" value="KRUPPEL-LIKE FACTOR 15"/>
    <property type="match status" value="1"/>
</dbReference>
<feature type="domain" description="C2H2-type" evidence="8">
    <location>
        <begin position="418"/>
        <end position="445"/>
    </location>
</feature>
<dbReference type="SMART" id="SM00355">
    <property type="entry name" value="ZnF_C2H2"/>
    <property type="match status" value="7"/>
</dbReference>
<feature type="domain" description="C2H2-type" evidence="8">
    <location>
        <begin position="474"/>
        <end position="501"/>
    </location>
</feature>
<proteinExistence type="predicted"/>
<dbReference type="RefSeq" id="XP_028314681.1">
    <property type="nucleotide sequence ID" value="XM_028458880.1"/>
</dbReference>
<sequence>MCSSEALREFITNRLTAAAAEIFTVFQQTIDQYEEEIDRHRRLLQTHTHDNICQLETSFSLKEEEPEPLQEREILLLKQEPADDENLQPPPASKNSASAPTFSICYDVHRQLDQEWKPTIMLDLPQQHVSQDEEPAQVQKDQEEQEQLLLNQESDSVLVADTKSEADSEQIISKNYSLAEDIKQEQLSQEEMLCDQGEQEPDQIQVKQEHFSTFQEQEQLLPKHESNTVPLTVNEKQCEPCQSEGDSEPVLHNKDSPPEDHQQEDLESGSMNHTEQESNNRHNRDTEIKSFILKDFSVGQECNTPFSCDICGKHFNQSLSLKEHIKYHKRKKNHSCETCGKGFITKRELKEHMGTHTGEKPHSCEICGKCFIQKNNLKSHMKTHTGERPYSCEICGKGFIKNNNLKSHIKTHTGERPHSCETCGKTFIQRNNLLGHMRTHTGEKPHSCEICGKRFAIKQAQIRHMRTHTGEKPHSCEICGKSFSIKQSLNRHMRTHASQKP</sequence>
<dbReference type="Gene3D" id="3.30.160.60">
    <property type="entry name" value="Classic Zinc Finger"/>
    <property type="match status" value="7"/>
</dbReference>
<dbReference type="InterPro" id="IPR036236">
    <property type="entry name" value="Znf_C2H2_sf"/>
</dbReference>
<evidence type="ECO:0000313" key="10">
    <source>
        <dbReference type="Proteomes" id="UP000694680"/>
    </source>
</evidence>
<reference evidence="9" key="3">
    <citation type="submission" date="2025-09" db="UniProtKB">
        <authorList>
            <consortium name="Ensembl"/>
        </authorList>
    </citation>
    <scope>IDENTIFICATION</scope>
</reference>
<feature type="domain" description="C2H2-type" evidence="8">
    <location>
        <begin position="446"/>
        <end position="473"/>
    </location>
</feature>
<reference evidence="9" key="2">
    <citation type="submission" date="2025-08" db="UniProtKB">
        <authorList>
            <consortium name="Ensembl"/>
        </authorList>
    </citation>
    <scope>IDENTIFICATION</scope>
</reference>
<name>A0A8C5G217_GOUWI</name>
<keyword evidence="6" id="KW-0175">Coiled coil</keyword>
<accession>A0A8C5G217</accession>
<dbReference type="FunFam" id="3.30.160.60:FF:000072">
    <property type="entry name" value="zinc finger protein 143 isoform X1"/>
    <property type="match status" value="1"/>
</dbReference>
<dbReference type="GO" id="GO:0000981">
    <property type="term" value="F:DNA-binding transcription factor activity, RNA polymerase II-specific"/>
    <property type="evidence" value="ECO:0007669"/>
    <property type="project" value="TreeGrafter"/>
</dbReference>
<feature type="compositionally biased region" description="Basic and acidic residues" evidence="7">
    <location>
        <begin position="249"/>
        <end position="264"/>
    </location>
</feature>
<dbReference type="GO" id="GO:0008270">
    <property type="term" value="F:zinc ion binding"/>
    <property type="evidence" value="ECO:0007669"/>
    <property type="project" value="UniProtKB-KW"/>
</dbReference>
<reference evidence="9" key="1">
    <citation type="submission" date="2020-06" db="EMBL/GenBank/DDBJ databases">
        <authorList>
            <consortium name="Wellcome Sanger Institute Data Sharing"/>
        </authorList>
    </citation>
    <scope>NUCLEOTIDE SEQUENCE [LARGE SCALE GENOMIC DNA]</scope>
</reference>
<evidence type="ECO:0000256" key="3">
    <source>
        <dbReference type="ARBA" id="ARBA00022771"/>
    </source>
</evidence>
<organism evidence="9 10">
    <name type="scientific">Gouania willdenowi</name>
    <name type="common">Blunt-snouted clingfish</name>
    <name type="synonym">Lepadogaster willdenowi</name>
    <dbReference type="NCBI Taxonomy" id="441366"/>
    <lineage>
        <taxon>Eukaryota</taxon>
        <taxon>Metazoa</taxon>
        <taxon>Chordata</taxon>
        <taxon>Craniata</taxon>
        <taxon>Vertebrata</taxon>
        <taxon>Euteleostomi</taxon>
        <taxon>Actinopterygii</taxon>
        <taxon>Neopterygii</taxon>
        <taxon>Teleostei</taxon>
        <taxon>Neoteleostei</taxon>
        <taxon>Acanthomorphata</taxon>
        <taxon>Ovalentaria</taxon>
        <taxon>Blenniimorphae</taxon>
        <taxon>Blenniiformes</taxon>
        <taxon>Gobiesocoidei</taxon>
        <taxon>Gobiesocidae</taxon>
        <taxon>Gobiesocinae</taxon>
        <taxon>Gouania</taxon>
    </lineage>
</organism>
<evidence type="ECO:0000256" key="6">
    <source>
        <dbReference type="SAM" id="Coils"/>
    </source>
</evidence>
<feature type="region of interest" description="Disordered" evidence="7">
    <location>
        <begin position="214"/>
        <end position="286"/>
    </location>
</feature>
<dbReference type="FunFam" id="3.30.160.60:FF:002169">
    <property type="entry name" value="Zgc:174573"/>
    <property type="match status" value="1"/>
</dbReference>
<dbReference type="AlphaFoldDB" id="A0A8C5G217"/>
<dbReference type="GeneID" id="114470604"/>
<keyword evidence="1" id="KW-0479">Metal-binding</keyword>
<dbReference type="SUPFAM" id="SSF57667">
    <property type="entry name" value="beta-beta-alpha zinc fingers"/>
    <property type="match status" value="4"/>
</dbReference>
<dbReference type="Proteomes" id="UP000694680">
    <property type="component" value="Chromosome 10"/>
</dbReference>
<protein>
    <submittedName>
        <fullName evidence="9">Zinc finger protein 180-like</fullName>
    </submittedName>
</protein>
<evidence type="ECO:0000256" key="1">
    <source>
        <dbReference type="ARBA" id="ARBA00022723"/>
    </source>
</evidence>
<keyword evidence="2" id="KW-0677">Repeat</keyword>
<feature type="domain" description="C2H2-type" evidence="8">
    <location>
        <begin position="390"/>
        <end position="417"/>
    </location>
</feature>
<keyword evidence="4" id="KW-0862">Zinc</keyword>
<feature type="domain" description="C2H2-type" evidence="8">
    <location>
        <begin position="362"/>
        <end position="389"/>
    </location>
</feature>
<feature type="compositionally biased region" description="Basic and acidic residues" evidence="7">
    <location>
        <begin position="274"/>
        <end position="286"/>
    </location>
</feature>
<evidence type="ECO:0000259" key="8">
    <source>
        <dbReference type="PROSITE" id="PS50157"/>
    </source>
</evidence>
<keyword evidence="3 5" id="KW-0863">Zinc-finger</keyword>
<dbReference type="OrthoDB" id="6077919at2759"/>
<evidence type="ECO:0000313" key="9">
    <source>
        <dbReference type="Ensembl" id="ENSGWIP00000008371.1"/>
    </source>
</evidence>
<dbReference type="FunFam" id="3.30.160.60:FF:000100">
    <property type="entry name" value="Zinc finger 45-like"/>
    <property type="match status" value="1"/>
</dbReference>
<feature type="domain" description="C2H2-type" evidence="8">
    <location>
        <begin position="334"/>
        <end position="361"/>
    </location>
</feature>
<dbReference type="FunFam" id="3.30.160.60:FF:003017">
    <property type="entry name" value="Si:cabz01054396.2"/>
    <property type="match status" value="1"/>
</dbReference>
<dbReference type="InterPro" id="IPR013087">
    <property type="entry name" value="Znf_C2H2_type"/>
</dbReference>
<dbReference type="Ensembl" id="ENSGWIT00000009344.1">
    <property type="protein sequence ID" value="ENSGWIP00000008371.1"/>
    <property type="gene ID" value="ENSGWIG00000004952.1"/>
</dbReference>
<dbReference type="FunFam" id="3.30.160.60:FF:000634">
    <property type="entry name" value="Zinc finger X-chromosomal protein"/>
    <property type="match status" value="1"/>
</dbReference>
<dbReference type="PROSITE" id="PS00028">
    <property type="entry name" value="ZINC_FINGER_C2H2_1"/>
    <property type="match status" value="7"/>
</dbReference>
<feature type="domain" description="C2H2-type" evidence="8">
    <location>
        <begin position="306"/>
        <end position="333"/>
    </location>
</feature>
<feature type="coiled-coil region" evidence="6">
    <location>
        <begin position="23"/>
        <end position="50"/>
    </location>
</feature>
<evidence type="ECO:0000256" key="7">
    <source>
        <dbReference type="SAM" id="MobiDB-lite"/>
    </source>
</evidence>
<evidence type="ECO:0000256" key="5">
    <source>
        <dbReference type="PROSITE-ProRule" id="PRU00042"/>
    </source>
</evidence>
<evidence type="ECO:0000256" key="2">
    <source>
        <dbReference type="ARBA" id="ARBA00022737"/>
    </source>
</evidence>
<dbReference type="FunFam" id="3.30.160.60:FF:000912">
    <property type="entry name" value="Zinc finger protein 660"/>
    <property type="match status" value="2"/>
</dbReference>
<gene>
    <name evidence="9" type="primary">LOC114470604</name>
</gene>
<keyword evidence="10" id="KW-1185">Reference proteome</keyword>